<keyword evidence="4 9" id="KW-0732">Signal</keyword>
<evidence type="ECO:0000259" key="10">
    <source>
        <dbReference type="Pfam" id="PF05572"/>
    </source>
</evidence>
<dbReference type="InterPro" id="IPR024079">
    <property type="entry name" value="MetalloPept_cat_dom_sf"/>
</dbReference>
<accession>A0A5C3L404</accession>
<evidence type="ECO:0000313" key="12">
    <source>
        <dbReference type="Proteomes" id="UP000307440"/>
    </source>
</evidence>
<dbReference type="PANTHER" id="PTHR47466:SF1">
    <property type="entry name" value="METALLOPROTEASE MEP1 (AFU_ORTHOLOGUE AFUA_1G07730)-RELATED"/>
    <property type="match status" value="1"/>
</dbReference>
<dbReference type="GO" id="GO:0008237">
    <property type="term" value="F:metallopeptidase activity"/>
    <property type="evidence" value="ECO:0007669"/>
    <property type="project" value="UniProtKB-KW"/>
</dbReference>
<keyword evidence="12" id="KW-1185">Reference proteome</keyword>
<keyword evidence="3" id="KW-0479">Metal-binding</keyword>
<comment type="similarity">
    <text evidence="1">Belongs to the peptidase M43B family.</text>
</comment>
<dbReference type="InterPro" id="IPR008754">
    <property type="entry name" value="Peptidase_M43"/>
</dbReference>
<dbReference type="Proteomes" id="UP000307440">
    <property type="component" value="Unassembled WGS sequence"/>
</dbReference>
<evidence type="ECO:0000256" key="6">
    <source>
        <dbReference type="ARBA" id="ARBA00022833"/>
    </source>
</evidence>
<name>A0A5C3L404_COPMA</name>
<dbReference type="STRING" id="230819.A0A5C3L404"/>
<evidence type="ECO:0000256" key="9">
    <source>
        <dbReference type="SAM" id="SignalP"/>
    </source>
</evidence>
<keyword evidence="6" id="KW-0862">Zinc</keyword>
<dbReference type="SUPFAM" id="SSF55486">
    <property type="entry name" value="Metalloproteases ('zincins'), catalytic domain"/>
    <property type="match status" value="1"/>
</dbReference>
<feature type="chain" id="PRO_5023109805" description="Peptidase M43 pregnancy-associated plasma-A domain-containing protein" evidence="9">
    <location>
        <begin position="21"/>
        <end position="338"/>
    </location>
</feature>
<evidence type="ECO:0000313" key="11">
    <source>
        <dbReference type="EMBL" id="TFK27445.1"/>
    </source>
</evidence>
<evidence type="ECO:0000256" key="1">
    <source>
        <dbReference type="ARBA" id="ARBA00008721"/>
    </source>
</evidence>
<dbReference type="OrthoDB" id="536211at2759"/>
<dbReference type="Pfam" id="PF05572">
    <property type="entry name" value="Peptidase_M43"/>
    <property type="match status" value="1"/>
</dbReference>
<sequence length="338" mass="37210">MRPNNLFALVALGLGQSVLASPGFHFRPSNTQATLSASAQPSSEIRPHDKVNTTNETAVSEATNSICGTESSIEEAAAQEQRFNAELIPYATLNRTLSFTIWFHVIAANETVEGGWLPSLAVRELAEKLNDDFSLTGVEFHLAGIRRVINREWFDSVTVRTEHGRLLDDKMKRALRRGGRNTLNVYTVGLPDGLAGYANFPWSYHKQGDQGDDAVRDGVVMRWDSNAAKSGNDIGSVQMWDALSHQVGHWVGLYHTFQGTGCAGDSDFVDDTPMQAAPSISTSNAGCNFRDTCGGKDELSSTRTNFMDYSSNDCEAEFTPGQIRRMQDILTTYRMNIQ</sequence>
<feature type="domain" description="Peptidase M43 pregnancy-associated plasma-A" evidence="10">
    <location>
        <begin position="231"/>
        <end position="330"/>
    </location>
</feature>
<reference evidence="11 12" key="1">
    <citation type="journal article" date="2019" name="Nat. Ecol. Evol.">
        <title>Megaphylogeny resolves global patterns of mushroom evolution.</title>
        <authorList>
            <person name="Varga T."/>
            <person name="Krizsan K."/>
            <person name="Foldi C."/>
            <person name="Dima B."/>
            <person name="Sanchez-Garcia M."/>
            <person name="Sanchez-Ramirez S."/>
            <person name="Szollosi G.J."/>
            <person name="Szarkandi J.G."/>
            <person name="Papp V."/>
            <person name="Albert L."/>
            <person name="Andreopoulos W."/>
            <person name="Angelini C."/>
            <person name="Antonin V."/>
            <person name="Barry K.W."/>
            <person name="Bougher N.L."/>
            <person name="Buchanan P."/>
            <person name="Buyck B."/>
            <person name="Bense V."/>
            <person name="Catcheside P."/>
            <person name="Chovatia M."/>
            <person name="Cooper J."/>
            <person name="Damon W."/>
            <person name="Desjardin D."/>
            <person name="Finy P."/>
            <person name="Geml J."/>
            <person name="Haridas S."/>
            <person name="Hughes K."/>
            <person name="Justo A."/>
            <person name="Karasinski D."/>
            <person name="Kautmanova I."/>
            <person name="Kiss B."/>
            <person name="Kocsube S."/>
            <person name="Kotiranta H."/>
            <person name="LaButti K.M."/>
            <person name="Lechner B.E."/>
            <person name="Liimatainen K."/>
            <person name="Lipzen A."/>
            <person name="Lukacs Z."/>
            <person name="Mihaltcheva S."/>
            <person name="Morgado L.N."/>
            <person name="Niskanen T."/>
            <person name="Noordeloos M.E."/>
            <person name="Ohm R.A."/>
            <person name="Ortiz-Santana B."/>
            <person name="Ovrebo C."/>
            <person name="Racz N."/>
            <person name="Riley R."/>
            <person name="Savchenko A."/>
            <person name="Shiryaev A."/>
            <person name="Soop K."/>
            <person name="Spirin V."/>
            <person name="Szebenyi C."/>
            <person name="Tomsovsky M."/>
            <person name="Tulloss R.E."/>
            <person name="Uehling J."/>
            <person name="Grigoriev I.V."/>
            <person name="Vagvolgyi C."/>
            <person name="Papp T."/>
            <person name="Martin F.M."/>
            <person name="Miettinen O."/>
            <person name="Hibbett D.S."/>
            <person name="Nagy L.G."/>
        </authorList>
    </citation>
    <scope>NUCLEOTIDE SEQUENCE [LARGE SCALE GENOMIC DNA]</scope>
    <source>
        <strain evidence="11 12">CBS 121175</strain>
    </source>
</reference>
<evidence type="ECO:0000256" key="2">
    <source>
        <dbReference type="ARBA" id="ARBA00022670"/>
    </source>
</evidence>
<dbReference type="CDD" id="cd04275">
    <property type="entry name" value="ZnMc_pappalysin_like"/>
    <property type="match status" value="1"/>
</dbReference>
<evidence type="ECO:0000256" key="4">
    <source>
        <dbReference type="ARBA" id="ARBA00022729"/>
    </source>
</evidence>
<gene>
    <name evidence="11" type="ORF">FA15DRAFT_666313</name>
</gene>
<evidence type="ECO:0000256" key="5">
    <source>
        <dbReference type="ARBA" id="ARBA00022801"/>
    </source>
</evidence>
<dbReference type="GO" id="GO:0006508">
    <property type="term" value="P:proteolysis"/>
    <property type="evidence" value="ECO:0007669"/>
    <property type="project" value="UniProtKB-KW"/>
</dbReference>
<proteinExistence type="inferred from homology"/>
<keyword evidence="2" id="KW-0645">Protease</keyword>
<organism evidence="11 12">
    <name type="scientific">Coprinopsis marcescibilis</name>
    <name type="common">Agaric fungus</name>
    <name type="synonym">Psathyrella marcescibilis</name>
    <dbReference type="NCBI Taxonomy" id="230819"/>
    <lineage>
        <taxon>Eukaryota</taxon>
        <taxon>Fungi</taxon>
        <taxon>Dikarya</taxon>
        <taxon>Basidiomycota</taxon>
        <taxon>Agaricomycotina</taxon>
        <taxon>Agaricomycetes</taxon>
        <taxon>Agaricomycetidae</taxon>
        <taxon>Agaricales</taxon>
        <taxon>Agaricineae</taxon>
        <taxon>Psathyrellaceae</taxon>
        <taxon>Coprinopsis</taxon>
    </lineage>
</organism>
<dbReference type="PANTHER" id="PTHR47466">
    <property type="match status" value="1"/>
</dbReference>
<evidence type="ECO:0000256" key="8">
    <source>
        <dbReference type="ARBA" id="ARBA00023157"/>
    </source>
</evidence>
<dbReference type="EMBL" id="ML210164">
    <property type="protein sequence ID" value="TFK27445.1"/>
    <property type="molecule type" value="Genomic_DNA"/>
</dbReference>
<evidence type="ECO:0000256" key="3">
    <source>
        <dbReference type="ARBA" id="ARBA00022723"/>
    </source>
</evidence>
<feature type="signal peptide" evidence="9">
    <location>
        <begin position="1"/>
        <end position="20"/>
    </location>
</feature>
<dbReference type="AlphaFoldDB" id="A0A5C3L404"/>
<dbReference type="Gene3D" id="3.40.390.10">
    <property type="entry name" value="Collagenase (Catalytic Domain)"/>
    <property type="match status" value="1"/>
</dbReference>
<keyword evidence="7" id="KW-0482">Metalloprotease</keyword>
<keyword evidence="8" id="KW-1015">Disulfide bond</keyword>
<dbReference type="GO" id="GO:0046872">
    <property type="term" value="F:metal ion binding"/>
    <property type="evidence" value="ECO:0007669"/>
    <property type="project" value="UniProtKB-KW"/>
</dbReference>
<keyword evidence="5" id="KW-0378">Hydrolase</keyword>
<protein>
    <recommendedName>
        <fullName evidence="10">Peptidase M43 pregnancy-associated plasma-A domain-containing protein</fullName>
    </recommendedName>
</protein>
<evidence type="ECO:0000256" key="7">
    <source>
        <dbReference type="ARBA" id="ARBA00023049"/>
    </source>
</evidence>